<gene>
    <name evidence="1" type="ORF">L3V18_04210</name>
</gene>
<evidence type="ECO:0000313" key="2">
    <source>
        <dbReference type="Proteomes" id="UP001430796"/>
    </source>
</evidence>
<comment type="caution">
    <text evidence="1">The sequence shown here is derived from an EMBL/GenBank/DDBJ whole genome shotgun (WGS) entry which is preliminary data.</text>
</comment>
<keyword evidence="2" id="KW-1185">Reference proteome</keyword>
<dbReference type="RefSeq" id="WP_237053339.1">
    <property type="nucleotide sequence ID" value="NZ_JAKJPO010000001.1"/>
</dbReference>
<evidence type="ECO:0008006" key="3">
    <source>
        <dbReference type="Google" id="ProtNLM"/>
    </source>
</evidence>
<protein>
    <recommendedName>
        <fullName evidence="3">CENP-V/GFA domain-containing protein</fullName>
    </recommendedName>
</protein>
<evidence type="ECO:0000313" key="1">
    <source>
        <dbReference type="EMBL" id="MCF7220992.1"/>
    </source>
</evidence>
<accession>A0ABS9HRP4</accession>
<organism evidence="1 2">
    <name type="scientific">Marilutibacter chinensis</name>
    <dbReference type="NCBI Taxonomy" id="2912247"/>
    <lineage>
        <taxon>Bacteria</taxon>
        <taxon>Pseudomonadati</taxon>
        <taxon>Pseudomonadota</taxon>
        <taxon>Gammaproteobacteria</taxon>
        <taxon>Lysobacterales</taxon>
        <taxon>Lysobacteraceae</taxon>
        <taxon>Marilutibacter</taxon>
    </lineage>
</organism>
<dbReference type="Proteomes" id="UP001430796">
    <property type="component" value="Unassembled WGS sequence"/>
</dbReference>
<reference evidence="1 2" key="3">
    <citation type="submission" date="2022-01" db="EMBL/GenBank/DDBJ databases">
        <authorList>
            <person name="Zhou L.Y."/>
        </authorList>
    </citation>
    <scope>NUCLEOTIDE SEQUENCE [LARGE SCALE GENOMIC DNA]</scope>
    <source>
        <strain evidence="1 2">TLK-CK17</strain>
    </source>
</reference>
<reference evidence="1 2" key="2">
    <citation type="submission" date="2022-01" db="EMBL/GenBank/DDBJ databases">
        <title>Lysobacter chinensis sp. nov., a bacterium isolated from cow dung compost.</title>
        <authorList>
            <person name="Liu Y."/>
        </authorList>
    </citation>
    <scope>NUCLEOTIDE SEQUENCE [LARGE SCALE GENOMIC DNA]</scope>
    <source>
        <strain evidence="1 2">TLK-CK17</strain>
    </source>
</reference>
<reference evidence="2" key="1">
    <citation type="submission" date="2022-01" db="EMBL/GenBank/DDBJ databases">
        <title>Lysobacter chinensis sp. nov., a bacterium isolated from cow dung compost.</title>
        <authorList>
            <person name="Zhou L.Y."/>
        </authorList>
    </citation>
    <scope>NUCLEOTIDE SEQUENCE [LARGE SCALE GENOMIC DNA]</scope>
    <source>
        <strain evidence="2">TLK-CK17</strain>
    </source>
</reference>
<dbReference type="EMBL" id="JAKJPO010000001">
    <property type="protein sequence ID" value="MCF7220992.1"/>
    <property type="molecule type" value="Genomic_DNA"/>
</dbReference>
<proteinExistence type="predicted"/>
<name>A0ABS9HRP4_9GAMM</name>
<sequence>MSIDAASDHDDVFLHAPAYGLLLGQTSCHFCHAQTPTAAVWVPSFEERDEEGVTDQGGGALLRYIEQLDESATAFVTGHAPWLRYASTRSSGQVYLAHHCTTCGALQGDHFVFSPDGPYWPQDDTQLASLRFIRGLGPLTAQASAGQSAWMDKVQEVCGHV</sequence>